<reference evidence="1 2" key="1">
    <citation type="submission" date="2019-12" db="EMBL/GenBank/DDBJ databases">
        <authorList>
            <person name="Huq M.A."/>
        </authorList>
    </citation>
    <scope>NUCLEOTIDE SEQUENCE [LARGE SCALE GENOMIC DNA]</scope>
    <source>
        <strain evidence="1 2">MAH-20</strain>
    </source>
</reference>
<protein>
    <recommendedName>
        <fullName evidence="3">Transcriptional regulator</fullName>
    </recommendedName>
</protein>
<proteinExistence type="predicted"/>
<dbReference type="AlphaFoldDB" id="A0A6I4IYL0"/>
<sequence length="126" mass="13708">MADDSAINRFMRSAFGSIWSLELLLLLRSKPEHCWTRQELNESLRASEQVLTKSTADLVAAGLVSVDAEGCAQYAPSSPALQETVDAVAAFYASRPAAVRRLIVGGTADSVVNFADAFRFRRDQGE</sequence>
<dbReference type="RefSeq" id="WP_157026276.1">
    <property type="nucleotide sequence ID" value="NZ_WQMS01000006.1"/>
</dbReference>
<gene>
    <name evidence="1" type="ORF">GON01_05180</name>
</gene>
<comment type="caution">
    <text evidence="1">The sequence shown here is derived from an EMBL/GenBank/DDBJ whole genome shotgun (WGS) entry which is preliminary data.</text>
</comment>
<evidence type="ECO:0008006" key="3">
    <source>
        <dbReference type="Google" id="ProtNLM"/>
    </source>
</evidence>
<evidence type="ECO:0000313" key="2">
    <source>
        <dbReference type="Proteomes" id="UP000441389"/>
    </source>
</evidence>
<organism evidence="1 2">
    <name type="scientific">Sphingomonas horti</name>
    <dbReference type="NCBI Taxonomy" id="2682842"/>
    <lineage>
        <taxon>Bacteria</taxon>
        <taxon>Pseudomonadati</taxon>
        <taxon>Pseudomonadota</taxon>
        <taxon>Alphaproteobacteria</taxon>
        <taxon>Sphingomonadales</taxon>
        <taxon>Sphingomonadaceae</taxon>
        <taxon>Sphingomonas</taxon>
    </lineage>
</organism>
<accession>A0A6I4IYL0</accession>
<evidence type="ECO:0000313" key="1">
    <source>
        <dbReference type="EMBL" id="MVO77330.1"/>
    </source>
</evidence>
<name>A0A6I4IYL0_9SPHN</name>
<dbReference type="EMBL" id="WQMS01000006">
    <property type="protein sequence ID" value="MVO77330.1"/>
    <property type="molecule type" value="Genomic_DNA"/>
</dbReference>
<keyword evidence="2" id="KW-1185">Reference proteome</keyword>
<dbReference type="Proteomes" id="UP000441389">
    <property type="component" value="Unassembled WGS sequence"/>
</dbReference>